<accession>A0A165D1I8</accession>
<name>A0A165D1I8_9APHY</name>
<keyword evidence="1" id="KW-0472">Membrane</keyword>
<dbReference type="EMBL" id="KV427640">
    <property type="protein sequence ID" value="KZT03960.1"/>
    <property type="molecule type" value="Genomic_DNA"/>
</dbReference>
<protein>
    <submittedName>
        <fullName evidence="2">Uncharacterized protein</fullName>
    </submittedName>
</protein>
<dbReference type="GeneID" id="63826514"/>
<gene>
    <name evidence="2" type="ORF">LAESUDRAFT_728672</name>
</gene>
<proteinExistence type="predicted"/>
<keyword evidence="1" id="KW-1133">Transmembrane helix</keyword>
<dbReference type="InParanoid" id="A0A165D1I8"/>
<keyword evidence="1" id="KW-0812">Transmembrane</keyword>
<reference evidence="2 3" key="1">
    <citation type="journal article" date="2016" name="Mol. Biol. Evol.">
        <title>Comparative Genomics of Early-Diverging Mushroom-Forming Fungi Provides Insights into the Origins of Lignocellulose Decay Capabilities.</title>
        <authorList>
            <person name="Nagy L.G."/>
            <person name="Riley R."/>
            <person name="Tritt A."/>
            <person name="Adam C."/>
            <person name="Daum C."/>
            <person name="Floudas D."/>
            <person name="Sun H."/>
            <person name="Yadav J.S."/>
            <person name="Pangilinan J."/>
            <person name="Larsson K.H."/>
            <person name="Matsuura K."/>
            <person name="Barry K."/>
            <person name="Labutti K."/>
            <person name="Kuo R."/>
            <person name="Ohm R.A."/>
            <person name="Bhattacharya S.S."/>
            <person name="Shirouzu T."/>
            <person name="Yoshinaga Y."/>
            <person name="Martin F.M."/>
            <person name="Grigoriev I.V."/>
            <person name="Hibbett D.S."/>
        </authorList>
    </citation>
    <scope>NUCLEOTIDE SEQUENCE [LARGE SCALE GENOMIC DNA]</scope>
    <source>
        <strain evidence="2 3">93-53</strain>
    </source>
</reference>
<dbReference type="Proteomes" id="UP000076871">
    <property type="component" value="Unassembled WGS sequence"/>
</dbReference>
<organism evidence="2 3">
    <name type="scientific">Laetiporus sulphureus 93-53</name>
    <dbReference type="NCBI Taxonomy" id="1314785"/>
    <lineage>
        <taxon>Eukaryota</taxon>
        <taxon>Fungi</taxon>
        <taxon>Dikarya</taxon>
        <taxon>Basidiomycota</taxon>
        <taxon>Agaricomycotina</taxon>
        <taxon>Agaricomycetes</taxon>
        <taxon>Polyporales</taxon>
        <taxon>Laetiporus</taxon>
    </lineage>
</organism>
<sequence>MVQGINVTLNAIWWHTPLSCEAVLLSTDVTVAVLEAVTASFSAFRTYAIDGHQIIPALLVLILGLAPVTVNIFIYTRDSDAFITYVGSYPLCDYNVHRSIAIENKRELEKFR</sequence>
<dbReference type="RefSeq" id="XP_040761700.1">
    <property type="nucleotide sequence ID" value="XM_040909485.1"/>
</dbReference>
<evidence type="ECO:0000313" key="3">
    <source>
        <dbReference type="Proteomes" id="UP000076871"/>
    </source>
</evidence>
<dbReference type="AlphaFoldDB" id="A0A165D1I8"/>
<dbReference type="OrthoDB" id="2803471at2759"/>
<evidence type="ECO:0000256" key="1">
    <source>
        <dbReference type="SAM" id="Phobius"/>
    </source>
</evidence>
<keyword evidence="3" id="KW-1185">Reference proteome</keyword>
<evidence type="ECO:0000313" key="2">
    <source>
        <dbReference type="EMBL" id="KZT03960.1"/>
    </source>
</evidence>
<feature type="transmembrane region" description="Helical" evidence="1">
    <location>
        <begin position="54"/>
        <end position="75"/>
    </location>
</feature>